<keyword evidence="4" id="KW-1185">Reference proteome</keyword>
<dbReference type="PANTHER" id="PTHR30535">
    <property type="entry name" value="VITAMIN B12-BINDING PROTEIN"/>
    <property type="match status" value="1"/>
</dbReference>
<evidence type="ECO:0000259" key="2">
    <source>
        <dbReference type="PROSITE" id="PS50983"/>
    </source>
</evidence>
<evidence type="ECO:0000313" key="3">
    <source>
        <dbReference type="EMBL" id="QDU84229.1"/>
    </source>
</evidence>
<dbReference type="PROSITE" id="PS50983">
    <property type="entry name" value="FE_B12_PBP"/>
    <property type="match status" value="1"/>
</dbReference>
<evidence type="ECO:0000256" key="1">
    <source>
        <dbReference type="ARBA" id="ARBA00022729"/>
    </source>
</evidence>
<dbReference type="InterPro" id="IPR054828">
    <property type="entry name" value="Vit_B12_bind_prot"/>
</dbReference>
<organism evidence="3 4">
    <name type="scientific">Rohdeia mirabilis</name>
    <dbReference type="NCBI Taxonomy" id="2528008"/>
    <lineage>
        <taxon>Bacteria</taxon>
        <taxon>Pseudomonadati</taxon>
        <taxon>Planctomycetota</taxon>
        <taxon>Planctomycetia</taxon>
        <taxon>Planctomycetia incertae sedis</taxon>
        <taxon>Rohdeia</taxon>
    </lineage>
</organism>
<keyword evidence="1" id="KW-0732">Signal</keyword>
<gene>
    <name evidence="3" type="ORF">Pla163_13360</name>
</gene>
<name>A0A518CYC3_9BACT</name>
<dbReference type="AlphaFoldDB" id="A0A518CYC3"/>
<dbReference type="InterPro" id="IPR050902">
    <property type="entry name" value="ABC_Transporter_SBP"/>
</dbReference>
<accession>A0A518CYC3</accession>
<reference evidence="3 4" key="1">
    <citation type="submission" date="2019-02" db="EMBL/GenBank/DDBJ databases">
        <title>Deep-cultivation of Planctomycetes and their phenomic and genomic characterization uncovers novel biology.</title>
        <authorList>
            <person name="Wiegand S."/>
            <person name="Jogler M."/>
            <person name="Boedeker C."/>
            <person name="Pinto D."/>
            <person name="Vollmers J."/>
            <person name="Rivas-Marin E."/>
            <person name="Kohn T."/>
            <person name="Peeters S.H."/>
            <person name="Heuer A."/>
            <person name="Rast P."/>
            <person name="Oberbeckmann S."/>
            <person name="Bunk B."/>
            <person name="Jeske O."/>
            <person name="Meyerdierks A."/>
            <person name="Storesund J.E."/>
            <person name="Kallscheuer N."/>
            <person name="Luecker S."/>
            <person name="Lage O.M."/>
            <person name="Pohl T."/>
            <person name="Merkel B.J."/>
            <person name="Hornburger P."/>
            <person name="Mueller R.-W."/>
            <person name="Bruemmer F."/>
            <person name="Labrenz M."/>
            <person name="Spormann A.M."/>
            <person name="Op den Camp H."/>
            <person name="Overmann J."/>
            <person name="Amann R."/>
            <person name="Jetten M.S.M."/>
            <person name="Mascher T."/>
            <person name="Medema M.H."/>
            <person name="Devos D.P."/>
            <person name="Kaster A.-K."/>
            <person name="Ovreas L."/>
            <person name="Rohde M."/>
            <person name="Galperin M.Y."/>
            <person name="Jogler C."/>
        </authorList>
    </citation>
    <scope>NUCLEOTIDE SEQUENCE [LARGE SCALE GENOMIC DNA]</scope>
    <source>
        <strain evidence="3 4">Pla163</strain>
    </source>
</reference>
<sequence length="261" mass="28195">MRIVSLCPSLTELVFRLGRGGWLVGVTKFCVEPADEVARLEKVGGTKDPRVERIVELAPDLVLLNREENRAEDAAQLEAAGVRLHTSLPRDVEGARALVAELGALLGRDTVAATLCAEIDDACAALDREVRARRPITFCYLIWRRPTMAADAGSYLSALLERAGGVNVLAAANADAAGYPTLEATDLARLDPERVLLSSEPFPFAAKHADELAEATGLPRERFVLVDGRELSWHGSRTATGLLEARRVLALEDRHCAAHTG</sequence>
<dbReference type="Proteomes" id="UP000319342">
    <property type="component" value="Chromosome"/>
</dbReference>
<dbReference type="EMBL" id="CP036290">
    <property type="protein sequence ID" value="QDU84229.1"/>
    <property type="molecule type" value="Genomic_DNA"/>
</dbReference>
<dbReference type="RefSeq" id="WP_419186385.1">
    <property type="nucleotide sequence ID" value="NZ_CP036290.1"/>
</dbReference>
<dbReference type="PANTHER" id="PTHR30535:SF35">
    <property type="entry name" value="PERIPLASMIC BINDING PROTEIN"/>
    <property type="match status" value="1"/>
</dbReference>
<protein>
    <submittedName>
        <fullName evidence="3">Corrinoid ABC transporter substrate-binding protein</fullName>
    </submittedName>
</protein>
<dbReference type="SUPFAM" id="SSF53807">
    <property type="entry name" value="Helical backbone' metal receptor"/>
    <property type="match status" value="1"/>
</dbReference>
<dbReference type="Gene3D" id="3.40.50.1980">
    <property type="entry name" value="Nitrogenase molybdenum iron protein domain"/>
    <property type="match status" value="2"/>
</dbReference>
<feature type="domain" description="Fe/B12 periplasmic-binding" evidence="2">
    <location>
        <begin position="2"/>
        <end position="254"/>
    </location>
</feature>
<dbReference type="InterPro" id="IPR002491">
    <property type="entry name" value="ABC_transptr_periplasmic_BD"/>
</dbReference>
<evidence type="ECO:0000313" key="4">
    <source>
        <dbReference type="Proteomes" id="UP000319342"/>
    </source>
</evidence>
<proteinExistence type="predicted"/>
<dbReference type="NCBIfam" id="NF038402">
    <property type="entry name" value="TroA_like"/>
    <property type="match status" value="1"/>
</dbReference>
<dbReference type="Pfam" id="PF01497">
    <property type="entry name" value="Peripla_BP_2"/>
    <property type="match status" value="1"/>
</dbReference>